<feature type="region of interest" description="Disordered" evidence="6">
    <location>
        <begin position="1"/>
        <end position="27"/>
    </location>
</feature>
<evidence type="ECO:0000256" key="3">
    <source>
        <dbReference type="ARBA" id="ARBA00023157"/>
    </source>
</evidence>
<dbReference type="InterPro" id="IPR051040">
    <property type="entry name" value="COX23"/>
</dbReference>
<feature type="compositionally biased region" description="Basic residues" evidence="6">
    <location>
        <begin position="9"/>
        <end position="18"/>
    </location>
</feature>
<gene>
    <name evidence="7" type="ORF">R5R35_003374</name>
</gene>
<reference evidence="7 8" key="1">
    <citation type="submission" date="2024-03" db="EMBL/GenBank/DDBJ databases">
        <title>The genome assembly and annotation of the cricket Gryllus longicercus Weissman &amp; Gray.</title>
        <authorList>
            <person name="Szrajer S."/>
            <person name="Gray D."/>
            <person name="Ylla G."/>
        </authorList>
    </citation>
    <scope>NUCLEOTIDE SEQUENCE [LARGE SCALE GENOMIC DNA]</scope>
    <source>
        <strain evidence="7">DAG 2021-001</strain>
        <tissue evidence="7">Whole body minus gut</tissue>
    </source>
</reference>
<dbReference type="SUPFAM" id="SSF47072">
    <property type="entry name" value="Cysteine alpha-hairpin motif"/>
    <property type="match status" value="1"/>
</dbReference>
<dbReference type="PROSITE" id="PS51808">
    <property type="entry name" value="CHCH"/>
    <property type="match status" value="1"/>
</dbReference>
<dbReference type="Proteomes" id="UP001378592">
    <property type="component" value="Unassembled WGS sequence"/>
</dbReference>
<keyword evidence="3" id="KW-1015">Disulfide bond</keyword>
<dbReference type="GO" id="GO:0005758">
    <property type="term" value="C:mitochondrial intermembrane space"/>
    <property type="evidence" value="ECO:0007669"/>
    <property type="project" value="UniProtKB-SubCell"/>
</dbReference>
<dbReference type="PANTHER" id="PTHR46811:SF1">
    <property type="entry name" value="COILED-COIL-HELIX-COILED-COIL-HELIX DOMAIN-CONTAINING PROTEIN 7"/>
    <property type="match status" value="1"/>
</dbReference>
<comment type="similarity">
    <text evidence="4">Belongs to the CHCHD7 family.</text>
</comment>
<dbReference type="Pfam" id="PF02297">
    <property type="entry name" value="COX6B"/>
    <property type="match status" value="1"/>
</dbReference>
<keyword evidence="8" id="KW-1185">Reference proteome</keyword>
<dbReference type="EMBL" id="JAZDUA010000072">
    <property type="protein sequence ID" value="KAK7869582.1"/>
    <property type="molecule type" value="Genomic_DNA"/>
</dbReference>
<name>A0AAN9W007_9ORTH</name>
<evidence type="ECO:0000256" key="2">
    <source>
        <dbReference type="ARBA" id="ARBA00023128"/>
    </source>
</evidence>
<keyword evidence="2" id="KW-0496">Mitochondrion</keyword>
<comment type="caution">
    <text evidence="7">The sequence shown here is derived from an EMBL/GenBank/DDBJ whole genome shotgun (WGS) entry which is preliminary data.</text>
</comment>
<comment type="subcellular location">
    <subcellularLocation>
        <location evidence="1">Mitochondrion intermembrane space</location>
    </subcellularLocation>
</comment>
<evidence type="ECO:0000256" key="1">
    <source>
        <dbReference type="ARBA" id="ARBA00004569"/>
    </source>
</evidence>
<proteinExistence type="inferred from homology"/>
<evidence type="ECO:0000313" key="7">
    <source>
        <dbReference type="EMBL" id="KAK7869582.1"/>
    </source>
</evidence>
<organism evidence="7 8">
    <name type="scientific">Gryllus longicercus</name>
    <dbReference type="NCBI Taxonomy" id="2509291"/>
    <lineage>
        <taxon>Eukaryota</taxon>
        <taxon>Metazoa</taxon>
        <taxon>Ecdysozoa</taxon>
        <taxon>Arthropoda</taxon>
        <taxon>Hexapoda</taxon>
        <taxon>Insecta</taxon>
        <taxon>Pterygota</taxon>
        <taxon>Neoptera</taxon>
        <taxon>Polyneoptera</taxon>
        <taxon>Orthoptera</taxon>
        <taxon>Ensifera</taxon>
        <taxon>Gryllidea</taxon>
        <taxon>Grylloidea</taxon>
        <taxon>Gryllidae</taxon>
        <taxon>Gryllinae</taxon>
        <taxon>Gryllus</taxon>
    </lineage>
</organism>
<dbReference type="InterPro" id="IPR048280">
    <property type="entry name" value="COX6B-like"/>
</dbReference>
<protein>
    <recommendedName>
        <fullName evidence="5">Coiled-coil-helix-coiled-coil-helix domain-containing protein 7</fullName>
    </recommendedName>
</protein>
<sequence length="97" mass="11458">MAQQDSTSRHAKQNHLSRSRVAPFDNPCEKEQDLSYKCLHENGFDKDKCSLAFANYQACKDFWTRVRAERRAKGIYPYMPAPEDRKIILDQYRKQES</sequence>
<dbReference type="AlphaFoldDB" id="A0AAN9W007"/>
<dbReference type="PANTHER" id="PTHR46811">
    <property type="entry name" value="COILED-COIL-HELIX-COILED-COIL-HELIX DOMAIN-CONTAINING PROTEIN 7"/>
    <property type="match status" value="1"/>
</dbReference>
<evidence type="ECO:0000256" key="6">
    <source>
        <dbReference type="SAM" id="MobiDB-lite"/>
    </source>
</evidence>
<dbReference type="GO" id="GO:0033108">
    <property type="term" value="P:mitochondrial respiratory chain complex assembly"/>
    <property type="evidence" value="ECO:0007669"/>
    <property type="project" value="TreeGrafter"/>
</dbReference>
<accession>A0AAN9W007</accession>
<evidence type="ECO:0000256" key="4">
    <source>
        <dbReference type="ARBA" id="ARBA00038205"/>
    </source>
</evidence>
<dbReference type="InterPro" id="IPR009069">
    <property type="entry name" value="Cys_alpha_HP_mot_SF"/>
</dbReference>
<evidence type="ECO:0000313" key="8">
    <source>
        <dbReference type="Proteomes" id="UP001378592"/>
    </source>
</evidence>
<evidence type="ECO:0000256" key="5">
    <source>
        <dbReference type="ARBA" id="ARBA00039509"/>
    </source>
</evidence>